<name>W5WF93_9PSEU</name>
<accession>W5WF93</accession>
<protein>
    <submittedName>
        <fullName evidence="1">Uncharacterized protein</fullName>
    </submittedName>
</protein>
<evidence type="ECO:0000313" key="2">
    <source>
        <dbReference type="Proteomes" id="UP000019225"/>
    </source>
</evidence>
<dbReference type="Proteomes" id="UP000019225">
    <property type="component" value="Chromosome"/>
</dbReference>
<dbReference type="EMBL" id="CP007155">
    <property type="protein sequence ID" value="AHH99517.1"/>
    <property type="molecule type" value="Genomic_DNA"/>
</dbReference>
<organism evidence="1 2">
    <name type="scientific">Kutzneria albida DSM 43870</name>
    <dbReference type="NCBI Taxonomy" id="1449976"/>
    <lineage>
        <taxon>Bacteria</taxon>
        <taxon>Bacillati</taxon>
        <taxon>Actinomycetota</taxon>
        <taxon>Actinomycetes</taxon>
        <taxon>Pseudonocardiales</taxon>
        <taxon>Pseudonocardiaceae</taxon>
        <taxon>Kutzneria</taxon>
    </lineage>
</organism>
<evidence type="ECO:0000313" key="1">
    <source>
        <dbReference type="EMBL" id="AHH99517.1"/>
    </source>
</evidence>
<dbReference type="HOGENOM" id="CLU_2585139_0_0_11"/>
<sequence length="80" mass="8347">MTISYPGTALSGVLHRELEVLRATANRSDPVEETVLCLVECAARAAAAAERPADREQLHEALAAARAAVVAASFALAEMA</sequence>
<gene>
    <name evidence="1" type="ORF">KALB_6157</name>
</gene>
<proteinExistence type="predicted"/>
<reference evidence="1 2" key="1">
    <citation type="journal article" date="2014" name="BMC Genomics">
        <title>Complete genome sequence of producer of the glycopeptide antibiotic Aculeximycin Kutzneria albida DSM 43870T, a representative of minor genus of Pseudonocardiaceae.</title>
        <authorList>
            <person name="Rebets Y."/>
            <person name="Tokovenko B."/>
            <person name="Lushchyk I."/>
            <person name="Ruckert C."/>
            <person name="Zaburannyi N."/>
            <person name="Bechthold A."/>
            <person name="Kalinowski J."/>
            <person name="Luzhetskyy A."/>
        </authorList>
    </citation>
    <scope>NUCLEOTIDE SEQUENCE [LARGE SCALE GENOMIC DNA]</scope>
    <source>
        <strain evidence="1">DSM 43870</strain>
    </source>
</reference>
<keyword evidence="2" id="KW-1185">Reference proteome</keyword>
<dbReference type="KEGG" id="kal:KALB_6157"/>
<dbReference type="RefSeq" id="WP_025359427.1">
    <property type="nucleotide sequence ID" value="NZ_CP007155.1"/>
</dbReference>
<dbReference type="AlphaFoldDB" id="W5WF93"/>
<dbReference type="STRING" id="1449976.KALB_6157"/>